<keyword evidence="4" id="KW-1185">Reference proteome</keyword>
<reference evidence="4" key="1">
    <citation type="journal article" date="2019" name="Int. J. Syst. Evol. Microbiol.">
        <title>The Global Catalogue of Microorganisms (GCM) 10K type strain sequencing project: providing services to taxonomists for standard genome sequencing and annotation.</title>
        <authorList>
            <consortium name="The Broad Institute Genomics Platform"/>
            <consortium name="The Broad Institute Genome Sequencing Center for Infectious Disease"/>
            <person name="Wu L."/>
            <person name="Ma J."/>
        </authorList>
    </citation>
    <scope>NUCLEOTIDE SEQUENCE [LARGE SCALE GENOMIC DNA]</scope>
    <source>
        <strain evidence="4">JCM 17326</strain>
    </source>
</reference>
<dbReference type="InterPro" id="IPR025375">
    <property type="entry name" value="DUF4365"/>
</dbReference>
<name>A0ABP6ZB33_9ACTN</name>
<dbReference type="RefSeq" id="WP_345574080.1">
    <property type="nucleotide sequence ID" value="NZ_BAABDQ010000039.1"/>
</dbReference>
<dbReference type="Pfam" id="PF20698">
    <property type="entry name" value="PIN-TPR-GreABC"/>
    <property type="match status" value="1"/>
</dbReference>
<organism evidence="3 4">
    <name type="scientific">Nonomuraea rosea</name>
    <dbReference type="NCBI Taxonomy" id="638574"/>
    <lineage>
        <taxon>Bacteria</taxon>
        <taxon>Bacillati</taxon>
        <taxon>Actinomycetota</taxon>
        <taxon>Actinomycetes</taxon>
        <taxon>Streptosporangiales</taxon>
        <taxon>Streptosporangiaceae</taxon>
        <taxon>Nonomuraea</taxon>
    </lineage>
</organism>
<feature type="domain" description="DUF4365" evidence="1">
    <location>
        <begin position="10"/>
        <end position="143"/>
    </location>
</feature>
<evidence type="ECO:0000259" key="1">
    <source>
        <dbReference type="Pfam" id="PF14280"/>
    </source>
</evidence>
<comment type="caution">
    <text evidence="3">The sequence shown here is derived from an EMBL/GenBank/DDBJ whole genome shotgun (WGS) entry which is preliminary data.</text>
</comment>
<evidence type="ECO:0000313" key="3">
    <source>
        <dbReference type="EMBL" id="GAA3604231.1"/>
    </source>
</evidence>
<evidence type="ECO:0008006" key="5">
    <source>
        <dbReference type="Google" id="ProtNLM"/>
    </source>
</evidence>
<evidence type="ECO:0000259" key="2">
    <source>
        <dbReference type="Pfam" id="PF20698"/>
    </source>
</evidence>
<feature type="domain" description="PIN" evidence="2">
    <location>
        <begin position="923"/>
        <end position="1075"/>
    </location>
</feature>
<gene>
    <name evidence="3" type="ORF">GCM10022419_106100</name>
</gene>
<dbReference type="InterPro" id="IPR048987">
    <property type="entry name" value="PIN-TPR-GreABC"/>
</dbReference>
<sequence length="1305" mass="140959">MRVDASVHVERAGVAALAKAAHERLGWLCREQPVNDFGVDAILELVENGHTAGRLLGAQIKSGQSWFSEPTRDGWIFRFTDEHAQYWFDYDIPVVIVLHDPVSGTLYWQSLSHDAADSTGKGWKVTVPADQQIDQASVPMLTSLARPAREDGDPAEQRFARWLDRLPGEARDRLGHTRRRALQDGDTTGARAVERLADLLQASPPAEAVSTLLAKTPAWWPTEEWGWQLWASVADYANEHFLEPQAAAFFNRAVTAGATPVQRWRAFAGLSLIRSDSAQATAILTEAAKSPDGRLLADLGLALLEREKAGGRGPLALPASIAAAVEDGSVRSEGTALRFLADQAVASRDLDAAVTWLETLVSVFPRSDSGRIALARALAQRASIGMSPLHEGDIARARKLADSARAEQRRWGGPSEHPAHVLFHTHVLTGDFDAAIAVALPEPHGQANAREAAAEHLAQAAARVALQLGHPQADDLVAKVSSPVGVAVLKAVRADARAAEPSDLISLWNHVVQVADDDALEELMIAFRSLAELGVWPLPGLDDLVARAIVTDEEASAMHARADIAKGHHQTGLMRLRQLADRSLSGAAALVQSLVELERHTEAVHACDRAAARFGAVEFLQRALRILERTGQHDKWRYRALLLLSRSALPQAVREPLRRELLNDAHNRQDWTAVEQHAVAALTEGDTPGAPGQTVPEAGTRTGPLTAEQAGYAWSLIGARWFAYQPALALRAYTALLPPVLTLTQAQLKAAVLPRTGWSADTVQELLDLVERFPEHTQFTGQVLSTILLAAGEPSHEDDSPPRSPPPILVLPPALSARLQATLETHLRLHPDGPLRPIDLQDITDPEALRQMLEPRARLAQHLRTQVLAGAIPLGLLASQLNRPYTLALLQRAAGCIPAGESDPERFDAEVAAVRAALDQVVVIDTSTLYLSTQTVAGFAELRARFASVHLPSPCFDDLMMTTIAIEQVRKSSMNIGVEPGSGLRVSQLTQQARDHLGGRMQQLVEAAGLTDIVPVADLTLVTELMTGGLDADLVAQSPTFTAQREGAWLAAVQLALETGSPLWSDDVVLRAIAAGADIPTFGTLALLHVLYDQGLADTTDDDHRRFLADYVVDLPLHPDLLSQQAQSDGWRPRSAAVPFARPGAWREPLETLETFLTLIRAVHRQEPQAVAGWLLCGACGFAGSAHPQEAPIRAARLTCLVAEQTVGLTRQGLSELLPSAETGLRQARQLGAIRAGLTEEPMRAGASDAPEALRVHITAVLLETLQARAQPADEVDALTREADDFVGSAYALAEARQEDQHRTT</sequence>
<dbReference type="EMBL" id="BAABDQ010000039">
    <property type="protein sequence ID" value="GAA3604231.1"/>
    <property type="molecule type" value="Genomic_DNA"/>
</dbReference>
<proteinExistence type="predicted"/>
<dbReference type="Pfam" id="PF14280">
    <property type="entry name" value="DUF4365"/>
    <property type="match status" value="1"/>
</dbReference>
<accession>A0ABP6ZB33</accession>
<protein>
    <recommendedName>
        <fullName evidence="5">DUF4365 domain-containing protein</fullName>
    </recommendedName>
</protein>
<evidence type="ECO:0000313" key="4">
    <source>
        <dbReference type="Proteomes" id="UP001500630"/>
    </source>
</evidence>
<dbReference type="Proteomes" id="UP001500630">
    <property type="component" value="Unassembled WGS sequence"/>
</dbReference>